<evidence type="ECO:0000313" key="3">
    <source>
        <dbReference type="Proteomes" id="UP000295328"/>
    </source>
</evidence>
<dbReference type="RefSeq" id="WP_133429506.1">
    <property type="nucleotide sequence ID" value="NZ_BMCC01000001.1"/>
</dbReference>
<keyword evidence="1" id="KW-1133">Transmembrane helix</keyword>
<name>A0A4R6BNH6_9STAP</name>
<keyword evidence="1" id="KW-0472">Membrane</keyword>
<gene>
    <name evidence="2" type="ORF">ERX37_04820</name>
</gene>
<accession>A0A4R6BNH6</accession>
<sequence length="295" mass="35239">MEIFIFYWELIINNVYRIFSLSFFKDIIIPILNIFIIYYIFRKGEKYKREDQLSNQKFQERINEASDDINRKSNRPAMYFEPMVVNFKVPLEHNTFLRTIWKEGTINKNFNLLDQLPLLHLKNVGKGNARKCMISVHSINAPEYFKNKENLKINSLNVSRYSFYNETNQTFLNVNLAVGYYTIKLDNLDSTPINWVRIIPSGMTKEIEMNESDLAVFNDFIFNEEENHYIPYLTLSITYFDDYDKKYTDVIHIAITSYNIDLKEGNMFVKIQLEEVDSTHIKGYNKLDRKMKYFN</sequence>
<feature type="transmembrane region" description="Helical" evidence="1">
    <location>
        <begin position="18"/>
        <end position="41"/>
    </location>
</feature>
<dbReference type="EMBL" id="SCWE01000001">
    <property type="protein sequence ID" value="TDM03410.1"/>
    <property type="molecule type" value="Genomic_DNA"/>
</dbReference>
<keyword evidence="3" id="KW-1185">Reference proteome</keyword>
<dbReference type="Proteomes" id="UP000295328">
    <property type="component" value="Unassembled WGS sequence"/>
</dbReference>
<reference evidence="2 3" key="1">
    <citation type="submission" date="2019-01" db="EMBL/GenBank/DDBJ databases">
        <title>Draft genome sequences of the type strains of six Macrococcus species.</title>
        <authorList>
            <person name="Mazhar S."/>
            <person name="Altermann E."/>
            <person name="Hill C."/>
            <person name="Mcauliffe O."/>
        </authorList>
    </citation>
    <scope>NUCLEOTIDE SEQUENCE [LARGE SCALE GENOMIC DNA]</scope>
    <source>
        <strain evidence="2 3">CCM4809</strain>
    </source>
</reference>
<evidence type="ECO:0000256" key="1">
    <source>
        <dbReference type="SAM" id="Phobius"/>
    </source>
</evidence>
<keyword evidence="1" id="KW-0812">Transmembrane</keyword>
<protein>
    <submittedName>
        <fullName evidence="2">Uncharacterized protein</fullName>
    </submittedName>
</protein>
<comment type="caution">
    <text evidence="2">The sequence shown here is derived from an EMBL/GenBank/DDBJ whole genome shotgun (WGS) entry which is preliminary data.</text>
</comment>
<organism evidence="2 3">
    <name type="scientific">Macrococcus hajekii</name>
    <dbReference type="NCBI Taxonomy" id="198482"/>
    <lineage>
        <taxon>Bacteria</taxon>
        <taxon>Bacillati</taxon>
        <taxon>Bacillota</taxon>
        <taxon>Bacilli</taxon>
        <taxon>Bacillales</taxon>
        <taxon>Staphylococcaceae</taxon>
        <taxon>Macrococcus</taxon>
    </lineage>
</organism>
<proteinExistence type="predicted"/>
<evidence type="ECO:0000313" key="2">
    <source>
        <dbReference type="EMBL" id="TDM03410.1"/>
    </source>
</evidence>
<dbReference type="AlphaFoldDB" id="A0A4R6BNH6"/>